<proteinExistence type="predicted"/>
<comment type="caution">
    <text evidence="1">The sequence shown here is derived from an EMBL/GenBank/DDBJ whole genome shotgun (WGS) entry which is preliminary data.</text>
</comment>
<accession>A0ABS4AEZ7</accession>
<evidence type="ECO:0000313" key="2">
    <source>
        <dbReference type="Proteomes" id="UP000681594"/>
    </source>
</evidence>
<dbReference type="PANTHER" id="PTHR11941">
    <property type="entry name" value="ENOYL-COA HYDRATASE-RELATED"/>
    <property type="match status" value="1"/>
</dbReference>
<evidence type="ECO:0000313" key="1">
    <source>
        <dbReference type="EMBL" id="MBP0445103.1"/>
    </source>
</evidence>
<dbReference type="SUPFAM" id="SSF52096">
    <property type="entry name" value="ClpP/crotonase"/>
    <property type="match status" value="1"/>
</dbReference>
<organism evidence="1 2">
    <name type="scientific">Pararoseomonas baculiformis</name>
    <dbReference type="NCBI Taxonomy" id="2820812"/>
    <lineage>
        <taxon>Bacteria</taxon>
        <taxon>Pseudomonadati</taxon>
        <taxon>Pseudomonadota</taxon>
        <taxon>Alphaproteobacteria</taxon>
        <taxon>Acetobacterales</taxon>
        <taxon>Acetobacteraceae</taxon>
        <taxon>Pararoseomonas</taxon>
    </lineage>
</organism>
<reference evidence="1 2" key="1">
    <citation type="submission" date="2021-03" db="EMBL/GenBank/DDBJ databases">
        <authorList>
            <person name="So Y."/>
        </authorList>
    </citation>
    <scope>NUCLEOTIDE SEQUENCE [LARGE SCALE GENOMIC DNA]</scope>
    <source>
        <strain evidence="1 2">SSH11</strain>
    </source>
</reference>
<dbReference type="InterPro" id="IPR029045">
    <property type="entry name" value="ClpP/crotonase-like_dom_sf"/>
</dbReference>
<dbReference type="Proteomes" id="UP000681594">
    <property type="component" value="Unassembled WGS sequence"/>
</dbReference>
<dbReference type="CDD" id="cd06558">
    <property type="entry name" value="crotonase-like"/>
    <property type="match status" value="1"/>
</dbReference>
<dbReference type="RefSeq" id="WP_209379353.1">
    <property type="nucleotide sequence ID" value="NZ_JAGIZB010000008.1"/>
</dbReference>
<gene>
    <name evidence="1" type="ORF">J8J14_09950</name>
</gene>
<dbReference type="Pfam" id="PF00378">
    <property type="entry name" value="ECH_1"/>
    <property type="match status" value="1"/>
</dbReference>
<protein>
    <submittedName>
        <fullName evidence="1">Enoyl-CoA hydratase/isomerase family protein</fullName>
    </submittedName>
</protein>
<dbReference type="PANTHER" id="PTHR11941:SF54">
    <property type="entry name" value="ENOYL-COA HYDRATASE, MITOCHONDRIAL"/>
    <property type="match status" value="1"/>
</dbReference>
<dbReference type="Gene3D" id="3.90.226.10">
    <property type="entry name" value="2-enoyl-CoA Hydratase, Chain A, domain 1"/>
    <property type="match status" value="1"/>
</dbReference>
<dbReference type="EMBL" id="JAGIZB010000008">
    <property type="protein sequence ID" value="MBP0445103.1"/>
    <property type="molecule type" value="Genomic_DNA"/>
</dbReference>
<keyword evidence="2" id="KW-1185">Reference proteome</keyword>
<dbReference type="InterPro" id="IPR001753">
    <property type="entry name" value="Enoyl-CoA_hydra/iso"/>
</dbReference>
<sequence length="254" mass="27004">MTEDTAPSLTIEGMVATIRLNRPEVHNRIEPADLRVLADILARIESETGVRAVILTATGRSFSSGFNIGEIKASATDDDTSFAALADRLEALRQPTICALNGGVYGGSTDLALACDFRIGVTGMAMFMPAARLGLHYYPGGLQRYVSRLGLNAAKRLFLTAEKLDAEELLRIGFLTELVTPEALAACATALAENLAANAPLAVQGMKAALNDIARGSMDNEAVAARARQVRASQDLQEGRAAWSAKRTPAFIGR</sequence>
<name>A0ABS4AEZ7_9PROT</name>